<organism evidence="2 3">
    <name type="scientific">Lutimaribacter marinistellae</name>
    <dbReference type="NCBI Taxonomy" id="1820329"/>
    <lineage>
        <taxon>Bacteria</taxon>
        <taxon>Pseudomonadati</taxon>
        <taxon>Pseudomonadota</taxon>
        <taxon>Alphaproteobacteria</taxon>
        <taxon>Rhodobacterales</taxon>
        <taxon>Roseobacteraceae</taxon>
        <taxon>Lutimaribacter</taxon>
    </lineage>
</organism>
<evidence type="ECO:0000259" key="1">
    <source>
        <dbReference type="Pfam" id="PF00117"/>
    </source>
</evidence>
<proteinExistence type="predicted"/>
<dbReference type="PANTHER" id="PTHR42695">
    <property type="entry name" value="GLUTAMINE AMIDOTRANSFERASE YLR126C-RELATED"/>
    <property type="match status" value="1"/>
</dbReference>
<keyword evidence="2" id="KW-0315">Glutamine amidotransferase</keyword>
<dbReference type="InterPro" id="IPR029062">
    <property type="entry name" value="Class_I_gatase-like"/>
</dbReference>
<dbReference type="Pfam" id="PF00117">
    <property type="entry name" value="GATase"/>
    <property type="match status" value="1"/>
</dbReference>
<comment type="caution">
    <text evidence="2">The sequence shown here is derived from an EMBL/GenBank/DDBJ whole genome shotgun (WGS) entry which is preliminary data.</text>
</comment>
<evidence type="ECO:0000313" key="2">
    <source>
        <dbReference type="EMBL" id="MFC3615461.1"/>
    </source>
</evidence>
<reference evidence="3" key="1">
    <citation type="journal article" date="2019" name="Int. J. Syst. Evol. Microbiol.">
        <title>The Global Catalogue of Microorganisms (GCM) 10K type strain sequencing project: providing services to taxonomists for standard genome sequencing and annotation.</title>
        <authorList>
            <consortium name="The Broad Institute Genomics Platform"/>
            <consortium name="The Broad Institute Genome Sequencing Center for Infectious Disease"/>
            <person name="Wu L."/>
            <person name="Ma J."/>
        </authorList>
    </citation>
    <scope>NUCLEOTIDE SEQUENCE [LARGE SCALE GENOMIC DNA]</scope>
    <source>
        <strain evidence="3">KCTC 42911</strain>
    </source>
</reference>
<dbReference type="Proteomes" id="UP001595629">
    <property type="component" value="Unassembled WGS sequence"/>
</dbReference>
<dbReference type="RefSeq" id="WP_386736731.1">
    <property type="nucleotide sequence ID" value="NZ_JBHRXI010000017.1"/>
</dbReference>
<evidence type="ECO:0000313" key="3">
    <source>
        <dbReference type="Proteomes" id="UP001595629"/>
    </source>
</evidence>
<dbReference type="PANTHER" id="PTHR42695:SF5">
    <property type="entry name" value="GLUTAMINE AMIDOTRANSFERASE YLR126C-RELATED"/>
    <property type="match status" value="1"/>
</dbReference>
<dbReference type="EMBL" id="JBHRXI010000017">
    <property type="protein sequence ID" value="MFC3615461.1"/>
    <property type="molecule type" value="Genomic_DNA"/>
</dbReference>
<sequence length="244" mass="26465">MKPFLILQLRPETDASDAEFASILARSGLSAEHTHRIRLDRDPLPEGLDVTDYAGVIVGGGPGCVSDAPETKPPLEARIEGAILSLMPQITARDHPYMGCCYGLGILTAHLGGEMSKARYGEPVGPSTCTLTPEGSEDPLTAGLDPVFDAFVGHKEAVQQLPPGCTHLVSSGPCPFQMIRWGRNVYATQFHPEADAADFEARIRIYRNHGYFPPEDAEALIALCHSAEVTQPGEILRRFVQRYG</sequence>
<dbReference type="InterPro" id="IPR044992">
    <property type="entry name" value="ChyE-like"/>
</dbReference>
<dbReference type="SUPFAM" id="SSF52317">
    <property type="entry name" value="Class I glutamine amidotransferase-like"/>
    <property type="match status" value="1"/>
</dbReference>
<dbReference type="NCBIfam" id="NF005743">
    <property type="entry name" value="PRK07567.1"/>
    <property type="match status" value="1"/>
</dbReference>
<dbReference type="CDD" id="cd01741">
    <property type="entry name" value="GATase1_1"/>
    <property type="match status" value="1"/>
</dbReference>
<protein>
    <submittedName>
        <fullName evidence="2">Glutamine amidotransferase</fullName>
    </submittedName>
</protein>
<keyword evidence="3" id="KW-1185">Reference proteome</keyword>
<dbReference type="InterPro" id="IPR017926">
    <property type="entry name" value="GATASE"/>
</dbReference>
<dbReference type="PROSITE" id="PS51273">
    <property type="entry name" value="GATASE_TYPE_1"/>
    <property type="match status" value="1"/>
</dbReference>
<accession>A0ABV7TK88</accession>
<gene>
    <name evidence="2" type="ORF">ACFORG_17025</name>
</gene>
<name>A0ABV7TK88_9RHOB</name>
<dbReference type="Gene3D" id="3.40.50.880">
    <property type="match status" value="1"/>
</dbReference>
<feature type="domain" description="Glutamine amidotransferase" evidence="1">
    <location>
        <begin position="23"/>
        <end position="200"/>
    </location>
</feature>